<keyword evidence="2" id="KW-1185">Reference proteome</keyword>
<dbReference type="RefSeq" id="WP_212701766.1">
    <property type="nucleotide sequence ID" value="NZ_JADMKU010000013.1"/>
</dbReference>
<accession>A0ABS5HUK2</accession>
<reference evidence="1 2" key="1">
    <citation type="journal article" date="2021" name="Arch. Microbiol.">
        <title>Thalassobius aquimarinus sp. nov., isolated from the Sea of Japan seashore.</title>
        <authorList>
            <person name="Kurilenko V.V."/>
            <person name="Romanenko L.A."/>
            <person name="Chernysheva N.Y."/>
            <person name="Velansky P.V."/>
            <person name="Tekutyeva L.A."/>
            <person name="Isaeva M.P."/>
            <person name="Mikhailov V.V."/>
        </authorList>
    </citation>
    <scope>NUCLEOTIDE SEQUENCE [LARGE SCALE GENOMIC DNA]</scope>
    <source>
        <strain evidence="1 2">KMM 8518</strain>
    </source>
</reference>
<name>A0ABS5HUK2_9RHOB</name>
<protein>
    <submittedName>
        <fullName evidence="1">Uncharacterized protein</fullName>
    </submittedName>
</protein>
<comment type="caution">
    <text evidence="1">The sequence shown here is derived from an EMBL/GenBank/DDBJ whole genome shotgun (WGS) entry which is preliminary data.</text>
</comment>
<dbReference type="EMBL" id="JADMKU010000013">
    <property type="protein sequence ID" value="MBR9652248.1"/>
    <property type="molecule type" value="Genomic_DNA"/>
</dbReference>
<evidence type="ECO:0000313" key="1">
    <source>
        <dbReference type="EMBL" id="MBR9652248.1"/>
    </source>
</evidence>
<gene>
    <name evidence="1" type="ORF">IT775_14085</name>
</gene>
<proteinExistence type="predicted"/>
<organism evidence="1 2">
    <name type="scientific">Thalassovita aquimarina</name>
    <dbReference type="NCBI Taxonomy" id="2785917"/>
    <lineage>
        <taxon>Bacteria</taxon>
        <taxon>Pseudomonadati</taxon>
        <taxon>Pseudomonadota</taxon>
        <taxon>Alphaproteobacteria</taxon>
        <taxon>Rhodobacterales</taxon>
        <taxon>Roseobacteraceae</taxon>
        <taxon>Thalassovita</taxon>
    </lineage>
</organism>
<dbReference type="Proteomes" id="UP001195941">
    <property type="component" value="Unassembled WGS sequence"/>
</dbReference>
<evidence type="ECO:0000313" key="2">
    <source>
        <dbReference type="Proteomes" id="UP001195941"/>
    </source>
</evidence>
<sequence length="54" mass="6517">MKAEDFDRWMKATETRYAADLTRKLGLSRNLAQRLLVDVKEGKDIKLKKRFFWQ</sequence>